<protein>
    <submittedName>
        <fullName evidence="1">Uncharacterized protein</fullName>
    </submittedName>
</protein>
<evidence type="ECO:0000313" key="2">
    <source>
        <dbReference type="Proteomes" id="UP001469553"/>
    </source>
</evidence>
<dbReference type="Proteomes" id="UP001469553">
    <property type="component" value="Unassembled WGS sequence"/>
</dbReference>
<reference evidence="1 2" key="1">
    <citation type="submission" date="2021-06" db="EMBL/GenBank/DDBJ databases">
        <authorList>
            <person name="Palmer J.M."/>
        </authorList>
    </citation>
    <scope>NUCLEOTIDE SEQUENCE [LARGE SCALE GENOMIC DNA]</scope>
    <source>
        <strain evidence="1 2">AS_MEX2019</strain>
        <tissue evidence="1">Muscle</tissue>
    </source>
</reference>
<accession>A0ABV0YSC8</accession>
<proteinExistence type="predicted"/>
<name>A0ABV0YSC8_9TELE</name>
<dbReference type="EMBL" id="JAHRIP010039747">
    <property type="protein sequence ID" value="MEQ2296283.1"/>
    <property type="molecule type" value="Genomic_DNA"/>
</dbReference>
<sequence>MSGHNFLGRRDSDTRDLFRLFLLFASLPRRSRAACVPLSPTSSSARGRTCARAATHARGKANTWTGPSRAVIERSDSHAAVHAESVVVFLLLFFLMISNEARLLPPCAPLLFL</sequence>
<organism evidence="1 2">
    <name type="scientific">Ameca splendens</name>
    <dbReference type="NCBI Taxonomy" id="208324"/>
    <lineage>
        <taxon>Eukaryota</taxon>
        <taxon>Metazoa</taxon>
        <taxon>Chordata</taxon>
        <taxon>Craniata</taxon>
        <taxon>Vertebrata</taxon>
        <taxon>Euteleostomi</taxon>
        <taxon>Actinopterygii</taxon>
        <taxon>Neopterygii</taxon>
        <taxon>Teleostei</taxon>
        <taxon>Neoteleostei</taxon>
        <taxon>Acanthomorphata</taxon>
        <taxon>Ovalentaria</taxon>
        <taxon>Atherinomorphae</taxon>
        <taxon>Cyprinodontiformes</taxon>
        <taxon>Goodeidae</taxon>
        <taxon>Ameca</taxon>
    </lineage>
</organism>
<comment type="caution">
    <text evidence="1">The sequence shown here is derived from an EMBL/GenBank/DDBJ whole genome shotgun (WGS) entry which is preliminary data.</text>
</comment>
<keyword evidence="2" id="KW-1185">Reference proteome</keyword>
<gene>
    <name evidence="1" type="ORF">AMECASPLE_023253</name>
</gene>
<evidence type="ECO:0000313" key="1">
    <source>
        <dbReference type="EMBL" id="MEQ2296283.1"/>
    </source>
</evidence>